<comment type="caution">
    <text evidence="3">The sequence shown here is derived from an EMBL/GenBank/DDBJ whole genome shotgun (WGS) entry which is preliminary data.</text>
</comment>
<name>A0A7H4N4C5_KLEVA</name>
<dbReference type="SUPFAM" id="SSF51905">
    <property type="entry name" value="FAD/NAD(P)-binding domain"/>
    <property type="match status" value="1"/>
</dbReference>
<evidence type="ECO:0000313" key="3">
    <source>
        <dbReference type="EMBL" id="STV77943.1"/>
    </source>
</evidence>
<dbReference type="PANTHER" id="PTHR13847">
    <property type="entry name" value="SARCOSINE DEHYDROGENASE-RELATED"/>
    <property type="match status" value="1"/>
</dbReference>
<organism evidence="3 4">
    <name type="scientific">Klebsiella variicola</name>
    <dbReference type="NCBI Taxonomy" id="244366"/>
    <lineage>
        <taxon>Bacteria</taxon>
        <taxon>Pseudomonadati</taxon>
        <taxon>Pseudomonadota</taxon>
        <taxon>Gammaproteobacteria</taxon>
        <taxon>Enterobacterales</taxon>
        <taxon>Enterobacteriaceae</taxon>
        <taxon>Klebsiella/Raoultella group</taxon>
        <taxon>Klebsiella</taxon>
        <taxon>Klebsiella pneumoniae complex</taxon>
    </lineage>
</organism>
<dbReference type="InterPro" id="IPR006076">
    <property type="entry name" value="FAD-dep_OxRdtase"/>
</dbReference>
<dbReference type="Gene3D" id="3.30.9.10">
    <property type="entry name" value="D-Amino Acid Oxidase, subunit A, domain 2"/>
    <property type="match status" value="1"/>
</dbReference>
<protein>
    <submittedName>
        <fullName evidence="3">D-amino acid dehydrogenase small subunit</fullName>
    </submittedName>
</protein>
<dbReference type="EMBL" id="UGKR01000004">
    <property type="protein sequence ID" value="STV77943.1"/>
    <property type="molecule type" value="Genomic_DNA"/>
</dbReference>
<dbReference type="AlphaFoldDB" id="A0A7H4N4C5"/>
<gene>
    <name evidence="3" type="ORF">NCTC9177_07475</name>
</gene>
<keyword evidence="1" id="KW-0560">Oxidoreductase</keyword>
<evidence type="ECO:0000259" key="2">
    <source>
        <dbReference type="Pfam" id="PF01266"/>
    </source>
</evidence>
<dbReference type="Gene3D" id="3.50.50.60">
    <property type="entry name" value="FAD/NAD(P)-binding domain"/>
    <property type="match status" value="1"/>
</dbReference>
<accession>A0A7H4N4C5</accession>
<reference evidence="3 4" key="1">
    <citation type="submission" date="2018-06" db="EMBL/GenBank/DDBJ databases">
        <authorList>
            <consortium name="Pathogen Informatics"/>
            <person name="Doyle S."/>
        </authorList>
    </citation>
    <scope>NUCLEOTIDE SEQUENCE [LARGE SCALE GENOMIC DNA]</scope>
    <source>
        <strain evidence="3 4">NCTC9177</strain>
    </source>
</reference>
<evidence type="ECO:0000256" key="1">
    <source>
        <dbReference type="ARBA" id="ARBA00023002"/>
    </source>
</evidence>
<dbReference type="InterPro" id="IPR036188">
    <property type="entry name" value="FAD/NAD-bd_sf"/>
</dbReference>
<dbReference type="Proteomes" id="UP000254545">
    <property type="component" value="Unassembled WGS sequence"/>
</dbReference>
<evidence type="ECO:0000313" key="4">
    <source>
        <dbReference type="Proteomes" id="UP000254545"/>
    </source>
</evidence>
<dbReference type="PANTHER" id="PTHR13847:SF289">
    <property type="entry name" value="GLYCINE OXIDASE"/>
    <property type="match status" value="1"/>
</dbReference>
<sequence length="231" mass="24251">MNISGRKVVIVGAGIVGASIAWHLSRQGHIVTVVDKDLPASGATGSAFGWITCAVSENAPDALLRKTAAADWHRLESEIPELDINWSGSLSYSEIPQVVLPGEIRLKQPAIRCLEPALACPPCEARLAEKDGAVNAAEATRILLARACALGAVLKIRTMVSGFCYKEGVVKGVMTSEGRLAADHVVLACGTGIPGLTSGQADRRIPVRASPAVLMRFAAPEKLVKTLIAGR</sequence>
<feature type="domain" description="FAD dependent oxidoreductase" evidence="2">
    <location>
        <begin position="7"/>
        <end position="218"/>
    </location>
</feature>
<dbReference type="Pfam" id="PF01266">
    <property type="entry name" value="DAO"/>
    <property type="match status" value="1"/>
</dbReference>
<dbReference type="GO" id="GO:0005737">
    <property type="term" value="C:cytoplasm"/>
    <property type="evidence" value="ECO:0007669"/>
    <property type="project" value="TreeGrafter"/>
</dbReference>
<dbReference type="GO" id="GO:0016491">
    <property type="term" value="F:oxidoreductase activity"/>
    <property type="evidence" value="ECO:0007669"/>
    <property type="project" value="UniProtKB-KW"/>
</dbReference>
<proteinExistence type="predicted"/>